<comment type="caution">
    <text evidence="1">The sequence shown here is derived from an EMBL/GenBank/DDBJ whole genome shotgun (WGS) entry which is preliminary data.</text>
</comment>
<evidence type="ECO:0000313" key="1">
    <source>
        <dbReference type="EMBL" id="KLV00402.1"/>
    </source>
</evidence>
<keyword evidence="2" id="KW-1185">Reference proteome</keyword>
<evidence type="ECO:0000313" key="2">
    <source>
        <dbReference type="Proteomes" id="UP000036426"/>
    </source>
</evidence>
<proteinExistence type="predicted"/>
<accession>A0A0J1JFE0</accession>
<protein>
    <submittedName>
        <fullName evidence="1">Uncharacterized protein</fullName>
    </submittedName>
</protein>
<dbReference type="AlphaFoldDB" id="A0A0J1JFE0"/>
<dbReference type="EMBL" id="LDOV01000022">
    <property type="protein sequence ID" value="KLV00402.1"/>
    <property type="molecule type" value="Genomic_DNA"/>
</dbReference>
<name>A0A0J1JFE0_9GAMM</name>
<reference evidence="1 2" key="1">
    <citation type="submission" date="2015-05" db="EMBL/GenBank/DDBJ databases">
        <title>Photobacterium galathea sp. nov.</title>
        <authorList>
            <person name="Machado H."/>
            <person name="Gram L."/>
        </authorList>
    </citation>
    <scope>NUCLEOTIDE SEQUENCE [LARGE SCALE GENOMIC DNA]</scope>
    <source>
        <strain evidence="1 2">DSM 25995</strain>
    </source>
</reference>
<sequence>MNALELTDKQLCIAYEGLVQGAVCLDEHLLQGVWVYVESAMLARNIARETYLRIEHLQSPQCYVRMSSLMPIDFFGTNDNPKNDSPCRDANFKPIVLKVCELIPHEDAYPEQRWHIQRVFTACEVASAIEALLVLLADTQQFPSCSVCEQRYPRSFLDSDRICEDCCYELLGGE</sequence>
<organism evidence="1 2">
    <name type="scientific">Photobacterium aphoticum</name>
    <dbReference type="NCBI Taxonomy" id="754436"/>
    <lineage>
        <taxon>Bacteria</taxon>
        <taxon>Pseudomonadati</taxon>
        <taxon>Pseudomonadota</taxon>
        <taxon>Gammaproteobacteria</taxon>
        <taxon>Vibrionales</taxon>
        <taxon>Vibrionaceae</taxon>
        <taxon>Photobacterium</taxon>
    </lineage>
</organism>
<dbReference type="Proteomes" id="UP000036426">
    <property type="component" value="Unassembled WGS sequence"/>
</dbReference>
<gene>
    <name evidence="1" type="ORF">ABT58_12075</name>
</gene>
<dbReference type="PATRIC" id="fig|754436.4.peg.2562"/>